<evidence type="ECO:0000256" key="3">
    <source>
        <dbReference type="ARBA" id="ARBA00008653"/>
    </source>
</evidence>
<comment type="subunit">
    <text evidence="4">Tetramer of two alpha and two beta subunits.</text>
</comment>
<keyword evidence="13" id="KW-0460">Magnesium</keyword>
<reference evidence="20 21" key="1">
    <citation type="submission" date="2014-03" db="EMBL/GenBank/DDBJ databases">
        <title>Genomics of Bifidobacteria.</title>
        <authorList>
            <person name="Ventura M."/>
            <person name="Milani C."/>
            <person name="Lugli G.A."/>
        </authorList>
    </citation>
    <scope>NUCLEOTIDE SEQUENCE [LARGE SCALE GENOMIC DNA]</scope>
    <source>
        <strain evidence="20 21">LMG 21814</strain>
    </source>
</reference>
<evidence type="ECO:0000256" key="4">
    <source>
        <dbReference type="ARBA" id="ARBA00011209"/>
    </source>
</evidence>
<evidence type="ECO:0000256" key="5">
    <source>
        <dbReference type="ARBA" id="ARBA00012814"/>
    </source>
</evidence>
<keyword evidence="11" id="KW-0547">Nucleotide-binding</keyword>
<dbReference type="PROSITE" id="PS51447">
    <property type="entry name" value="FDX_ACB"/>
    <property type="match status" value="1"/>
</dbReference>
<evidence type="ECO:0000256" key="16">
    <source>
        <dbReference type="ARBA" id="ARBA00023146"/>
    </source>
</evidence>
<keyword evidence="14" id="KW-0694">RNA-binding</keyword>
<evidence type="ECO:0000256" key="8">
    <source>
        <dbReference type="ARBA" id="ARBA00022555"/>
    </source>
</evidence>
<evidence type="ECO:0000256" key="13">
    <source>
        <dbReference type="ARBA" id="ARBA00022842"/>
    </source>
</evidence>
<dbReference type="Proteomes" id="UP000029024">
    <property type="component" value="Unassembled WGS sequence"/>
</dbReference>
<dbReference type="GO" id="GO:0004826">
    <property type="term" value="F:phenylalanine-tRNA ligase activity"/>
    <property type="evidence" value="ECO:0007669"/>
    <property type="project" value="UniProtKB-EC"/>
</dbReference>
<evidence type="ECO:0000256" key="6">
    <source>
        <dbReference type="ARBA" id="ARBA00017032"/>
    </source>
</evidence>
<comment type="cofactor">
    <cofactor evidence="1">
        <name>Mg(2+)</name>
        <dbReference type="ChEBI" id="CHEBI:18420"/>
    </cofactor>
</comment>
<feature type="non-terminal residue" evidence="20">
    <location>
        <position position="1"/>
    </location>
</feature>
<dbReference type="Pfam" id="PF03147">
    <property type="entry name" value="FDX-ACB"/>
    <property type="match status" value="1"/>
</dbReference>
<comment type="similarity">
    <text evidence="3">Belongs to the phenylalanyl-tRNA synthetase beta subunit family. Type 1 subfamily.</text>
</comment>
<dbReference type="InterPro" id="IPR045864">
    <property type="entry name" value="aa-tRNA-synth_II/BPL/LPL"/>
</dbReference>
<protein>
    <recommendedName>
        <fullName evidence="6">Phenylalanine--tRNA ligase beta subunit</fullName>
        <ecNumber evidence="5">6.1.1.20</ecNumber>
    </recommendedName>
    <alternativeName>
        <fullName evidence="17">Phenylalanyl-tRNA synthetase beta subunit</fullName>
    </alternativeName>
</protein>
<dbReference type="InterPro" id="IPR041616">
    <property type="entry name" value="PheRS_beta_core"/>
</dbReference>
<dbReference type="FunFam" id="3.30.70.380:FF:000001">
    <property type="entry name" value="Phenylalanine--tRNA ligase beta subunit"/>
    <property type="match status" value="1"/>
</dbReference>
<dbReference type="Gene3D" id="3.30.70.380">
    <property type="entry name" value="Ferrodoxin-fold anticodon-binding domain"/>
    <property type="match status" value="1"/>
</dbReference>
<dbReference type="GO" id="GO:0005524">
    <property type="term" value="F:ATP binding"/>
    <property type="evidence" value="ECO:0007669"/>
    <property type="project" value="UniProtKB-KW"/>
</dbReference>
<dbReference type="InterPro" id="IPR005121">
    <property type="entry name" value="Fdx_antiC-bd"/>
</dbReference>
<evidence type="ECO:0000256" key="18">
    <source>
        <dbReference type="ARBA" id="ARBA00049255"/>
    </source>
</evidence>
<dbReference type="GO" id="GO:0005737">
    <property type="term" value="C:cytoplasm"/>
    <property type="evidence" value="ECO:0007669"/>
    <property type="project" value="UniProtKB-SubCell"/>
</dbReference>
<evidence type="ECO:0000256" key="7">
    <source>
        <dbReference type="ARBA" id="ARBA00022490"/>
    </source>
</evidence>
<dbReference type="Pfam" id="PF17759">
    <property type="entry name" value="tRNA_synthFbeta"/>
    <property type="match status" value="1"/>
</dbReference>
<evidence type="ECO:0000256" key="12">
    <source>
        <dbReference type="ARBA" id="ARBA00022840"/>
    </source>
</evidence>
<gene>
    <name evidence="20" type="ORF">BLSS_0001</name>
</gene>
<evidence type="ECO:0000256" key="17">
    <source>
        <dbReference type="ARBA" id="ARBA00033189"/>
    </source>
</evidence>
<comment type="caution">
    <text evidence="20">The sequence shown here is derived from an EMBL/GenBank/DDBJ whole genome shotgun (WGS) entry which is preliminary data.</text>
</comment>
<keyword evidence="15" id="KW-0648">Protein biosynthesis</keyword>
<name>A0A087BFA0_BIFLN</name>
<dbReference type="EC" id="6.1.1.20" evidence="5"/>
<evidence type="ECO:0000313" key="20">
    <source>
        <dbReference type="EMBL" id="KFI69700.1"/>
    </source>
</evidence>
<dbReference type="Gene3D" id="3.30.930.10">
    <property type="entry name" value="Bira Bifunctional Protein, Domain 2"/>
    <property type="match status" value="1"/>
</dbReference>
<keyword evidence="12" id="KW-0067">ATP-binding</keyword>
<proteinExistence type="inferred from homology"/>
<keyword evidence="9 20" id="KW-0436">Ligase</keyword>
<dbReference type="InterPro" id="IPR036690">
    <property type="entry name" value="Fdx_antiC-bd_sf"/>
</dbReference>
<comment type="catalytic activity">
    <reaction evidence="18">
        <text>tRNA(Phe) + L-phenylalanine + ATP = L-phenylalanyl-tRNA(Phe) + AMP + diphosphate + H(+)</text>
        <dbReference type="Rhea" id="RHEA:19413"/>
        <dbReference type="Rhea" id="RHEA-COMP:9668"/>
        <dbReference type="Rhea" id="RHEA-COMP:9699"/>
        <dbReference type="ChEBI" id="CHEBI:15378"/>
        <dbReference type="ChEBI" id="CHEBI:30616"/>
        <dbReference type="ChEBI" id="CHEBI:33019"/>
        <dbReference type="ChEBI" id="CHEBI:58095"/>
        <dbReference type="ChEBI" id="CHEBI:78442"/>
        <dbReference type="ChEBI" id="CHEBI:78531"/>
        <dbReference type="ChEBI" id="CHEBI:456215"/>
        <dbReference type="EC" id="6.1.1.20"/>
    </reaction>
</comment>
<keyword evidence="16 20" id="KW-0030">Aminoacyl-tRNA synthetase</keyword>
<keyword evidence="8" id="KW-0820">tRNA-binding</keyword>
<comment type="subcellular location">
    <subcellularLocation>
        <location evidence="2">Cytoplasm</location>
    </subcellularLocation>
</comment>
<accession>A0A087BFA0</accession>
<dbReference type="SUPFAM" id="SSF54991">
    <property type="entry name" value="Anticodon-binding domain of PheRS"/>
    <property type="match status" value="1"/>
</dbReference>
<evidence type="ECO:0000259" key="19">
    <source>
        <dbReference type="PROSITE" id="PS51447"/>
    </source>
</evidence>
<evidence type="ECO:0000256" key="1">
    <source>
        <dbReference type="ARBA" id="ARBA00001946"/>
    </source>
</evidence>
<evidence type="ECO:0000256" key="11">
    <source>
        <dbReference type="ARBA" id="ARBA00022741"/>
    </source>
</evidence>
<sequence length="189" mass="20130">PVDWSDAVEAVRRIAGRIGAAIELDQPAADDVPVQWHPGRVARVMVGDVFTGWVGELHPRVNEALGFPAHSAAFELNLTALFATLTGKPVQAKPISTFPPVKQDLAFTVDETVTAGQLENVIRKAAGANLESIELFDVFTGEQVGESKKSLAYAVVFRSPSKTLSAEDSDAIRKAIVAEAAEIGAQLRA</sequence>
<keyword evidence="10" id="KW-0479">Metal-binding</keyword>
<keyword evidence="7" id="KW-0963">Cytoplasm</keyword>
<dbReference type="GO" id="GO:0000049">
    <property type="term" value="F:tRNA binding"/>
    <property type="evidence" value="ECO:0007669"/>
    <property type="project" value="UniProtKB-KW"/>
</dbReference>
<dbReference type="SUPFAM" id="SSF55681">
    <property type="entry name" value="Class II aaRS and biotin synthetases"/>
    <property type="match status" value="1"/>
</dbReference>
<dbReference type="AlphaFoldDB" id="A0A087BFA0"/>
<evidence type="ECO:0000256" key="14">
    <source>
        <dbReference type="ARBA" id="ARBA00022884"/>
    </source>
</evidence>
<evidence type="ECO:0000256" key="9">
    <source>
        <dbReference type="ARBA" id="ARBA00022598"/>
    </source>
</evidence>
<dbReference type="EMBL" id="JGZA01000015">
    <property type="protein sequence ID" value="KFI69700.1"/>
    <property type="molecule type" value="Genomic_DNA"/>
</dbReference>
<dbReference type="GO" id="GO:0006412">
    <property type="term" value="P:translation"/>
    <property type="evidence" value="ECO:0007669"/>
    <property type="project" value="UniProtKB-KW"/>
</dbReference>
<evidence type="ECO:0000256" key="2">
    <source>
        <dbReference type="ARBA" id="ARBA00004496"/>
    </source>
</evidence>
<feature type="domain" description="FDX-ACB" evidence="19">
    <location>
        <begin position="96"/>
        <end position="188"/>
    </location>
</feature>
<evidence type="ECO:0000256" key="10">
    <source>
        <dbReference type="ARBA" id="ARBA00022723"/>
    </source>
</evidence>
<dbReference type="SMART" id="SM00896">
    <property type="entry name" value="FDX-ACB"/>
    <property type="match status" value="1"/>
</dbReference>
<evidence type="ECO:0000256" key="15">
    <source>
        <dbReference type="ARBA" id="ARBA00022917"/>
    </source>
</evidence>
<evidence type="ECO:0000313" key="21">
    <source>
        <dbReference type="Proteomes" id="UP000029024"/>
    </source>
</evidence>
<dbReference type="GO" id="GO:0046872">
    <property type="term" value="F:metal ion binding"/>
    <property type="evidence" value="ECO:0007669"/>
    <property type="project" value="UniProtKB-KW"/>
</dbReference>
<organism evidence="20 21">
    <name type="scientific">Bifidobacterium longum subsp. suis</name>
    <dbReference type="NCBI Taxonomy" id="1695"/>
    <lineage>
        <taxon>Bacteria</taxon>
        <taxon>Bacillati</taxon>
        <taxon>Actinomycetota</taxon>
        <taxon>Actinomycetes</taxon>
        <taxon>Bifidobacteriales</taxon>
        <taxon>Bifidobacteriaceae</taxon>
        <taxon>Bifidobacterium</taxon>
    </lineage>
</organism>